<evidence type="ECO:0000259" key="9">
    <source>
        <dbReference type="Pfam" id="PF02108"/>
    </source>
</evidence>
<keyword evidence="10" id="KW-0966">Cell projection</keyword>
<dbReference type="EMBL" id="WTYR01000001">
    <property type="protein sequence ID" value="MXP10438.1"/>
    <property type="molecule type" value="Genomic_DNA"/>
</dbReference>
<evidence type="ECO:0000256" key="7">
    <source>
        <dbReference type="ARBA" id="ARBA00023225"/>
    </source>
</evidence>
<protein>
    <recommendedName>
        <fullName evidence="3">Flagellar assembly protein FliH</fullName>
    </recommendedName>
</protein>
<keyword evidence="4" id="KW-0813">Transport</keyword>
<evidence type="ECO:0000256" key="1">
    <source>
        <dbReference type="ARBA" id="ARBA00003041"/>
    </source>
</evidence>
<keyword evidence="5" id="KW-1005">Bacterial flagellum biogenesis</keyword>
<proteinExistence type="inferred from homology"/>
<keyword evidence="7" id="KW-1006">Bacterial flagellum protein export</keyword>
<accession>A0A6I4U3D2</accession>
<dbReference type="AlphaFoldDB" id="A0A6I4U3D2"/>
<evidence type="ECO:0000256" key="4">
    <source>
        <dbReference type="ARBA" id="ARBA00022448"/>
    </source>
</evidence>
<feature type="coiled-coil region" evidence="8">
    <location>
        <begin position="35"/>
        <end position="62"/>
    </location>
</feature>
<comment type="similarity">
    <text evidence="2">Belongs to the FliH family.</text>
</comment>
<dbReference type="GO" id="GO:0044781">
    <property type="term" value="P:bacterial-type flagellum organization"/>
    <property type="evidence" value="ECO:0007669"/>
    <property type="project" value="UniProtKB-KW"/>
</dbReference>
<sequence length="228" mass="25167">MTMQDDLQVRPFDFDRTFSFPPRESARQYRRKTDAAELAREAEALRGQIARLQQNHEEELARTRTEAFEAGCNHAHEEREEAILSAVDAVQASLDEFSERYGELRAQAEADAVEVALVAAETLAGRAIAEEPGGAVDEAIGRALSQVARGQEIEVRVHPELVEEIEARIAQRQSEDRRRLALIVSADAGLAPGDAVLKWDRGGVNVDAQSRRQAVLDELAPLMAQTAD</sequence>
<keyword evidence="10" id="KW-0969">Cilium</keyword>
<evidence type="ECO:0000256" key="6">
    <source>
        <dbReference type="ARBA" id="ARBA00022927"/>
    </source>
</evidence>
<keyword evidence="11" id="KW-1185">Reference proteome</keyword>
<organism evidence="10 11">
    <name type="scientific">Alteriqipengyuania halimionae</name>
    <dbReference type="NCBI Taxonomy" id="1926630"/>
    <lineage>
        <taxon>Bacteria</taxon>
        <taxon>Pseudomonadati</taxon>
        <taxon>Pseudomonadota</taxon>
        <taxon>Alphaproteobacteria</taxon>
        <taxon>Sphingomonadales</taxon>
        <taxon>Erythrobacteraceae</taxon>
        <taxon>Alteriqipengyuania</taxon>
    </lineage>
</organism>
<evidence type="ECO:0000256" key="5">
    <source>
        <dbReference type="ARBA" id="ARBA00022795"/>
    </source>
</evidence>
<evidence type="ECO:0000313" key="11">
    <source>
        <dbReference type="Proteomes" id="UP000429229"/>
    </source>
</evidence>
<comment type="function">
    <text evidence="1">Needed for flagellar regrowth and assembly.</text>
</comment>
<dbReference type="RefSeq" id="WP_160617040.1">
    <property type="nucleotide sequence ID" value="NZ_WTYR01000001.1"/>
</dbReference>
<gene>
    <name evidence="10" type="ORF">GRI68_09640</name>
</gene>
<dbReference type="InterPro" id="IPR018035">
    <property type="entry name" value="Flagellar_FliH/T3SS_HrpE"/>
</dbReference>
<feature type="domain" description="Flagellar assembly protein FliH/Type III secretion system HrpE" evidence="9">
    <location>
        <begin position="87"/>
        <end position="213"/>
    </location>
</feature>
<dbReference type="GO" id="GO:0005829">
    <property type="term" value="C:cytosol"/>
    <property type="evidence" value="ECO:0007669"/>
    <property type="project" value="TreeGrafter"/>
</dbReference>
<dbReference type="PANTHER" id="PTHR34982:SF1">
    <property type="entry name" value="FLAGELLAR ASSEMBLY PROTEIN FLIH"/>
    <property type="match status" value="1"/>
</dbReference>
<keyword evidence="6" id="KW-0653">Protein transport</keyword>
<evidence type="ECO:0000256" key="2">
    <source>
        <dbReference type="ARBA" id="ARBA00006602"/>
    </source>
</evidence>
<evidence type="ECO:0000313" key="10">
    <source>
        <dbReference type="EMBL" id="MXP10438.1"/>
    </source>
</evidence>
<dbReference type="OrthoDB" id="7304298at2"/>
<dbReference type="PANTHER" id="PTHR34982">
    <property type="entry name" value="YOP PROTEINS TRANSLOCATION PROTEIN L"/>
    <property type="match status" value="1"/>
</dbReference>
<dbReference type="InterPro" id="IPR051472">
    <property type="entry name" value="T3SS_Stator/FliH"/>
</dbReference>
<keyword evidence="8" id="KW-0175">Coiled coil</keyword>
<dbReference type="GO" id="GO:0015031">
    <property type="term" value="P:protein transport"/>
    <property type="evidence" value="ECO:0007669"/>
    <property type="project" value="UniProtKB-KW"/>
</dbReference>
<reference evidence="10 11" key="1">
    <citation type="submission" date="2019-12" db="EMBL/GenBank/DDBJ databases">
        <title>Genomic-based taxomic classification of the family Erythrobacteraceae.</title>
        <authorList>
            <person name="Xu L."/>
        </authorList>
    </citation>
    <scope>NUCLEOTIDE SEQUENCE [LARGE SCALE GENOMIC DNA]</scope>
    <source>
        <strain evidence="10 11">LMG 29519</strain>
    </source>
</reference>
<name>A0A6I4U3D2_9SPHN</name>
<dbReference type="Pfam" id="PF02108">
    <property type="entry name" value="FliH"/>
    <property type="match status" value="1"/>
</dbReference>
<dbReference type="Proteomes" id="UP000429229">
    <property type="component" value="Unassembled WGS sequence"/>
</dbReference>
<comment type="caution">
    <text evidence="10">The sequence shown here is derived from an EMBL/GenBank/DDBJ whole genome shotgun (WGS) entry which is preliminary data.</text>
</comment>
<evidence type="ECO:0000256" key="8">
    <source>
        <dbReference type="SAM" id="Coils"/>
    </source>
</evidence>
<evidence type="ECO:0000256" key="3">
    <source>
        <dbReference type="ARBA" id="ARBA00016507"/>
    </source>
</evidence>
<keyword evidence="10" id="KW-0282">Flagellum</keyword>